<dbReference type="Proteomes" id="UP001491088">
    <property type="component" value="Chromosome"/>
</dbReference>
<dbReference type="EMBL" id="CP150496">
    <property type="protein sequence ID" value="WYW56925.1"/>
    <property type="molecule type" value="Genomic_DNA"/>
</dbReference>
<accession>A0ABZ2TUW7</accession>
<evidence type="ECO:0000313" key="3">
    <source>
        <dbReference type="Proteomes" id="UP001491088"/>
    </source>
</evidence>
<protein>
    <submittedName>
        <fullName evidence="2">DUF6327 family protein</fullName>
    </submittedName>
</protein>
<proteinExistence type="predicted"/>
<sequence>MKNYTSFEEIDRDLKQLALERDIALEELKVVKNDFEESLKPLNILSSSLKFLSKYSALVFIKKIFK</sequence>
<reference evidence="2 3" key="1">
    <citation type="submission" date="2024-03" db="EMBL/GenBank/DDBJ databases">
        <authorList>
            <person name="Cao K."/>
        </authorList>
    </citation>
    <scope>NUCLEOTIDE SEQUENCE [LARGE SCALE GENOMIC DNA]</scope>
    <source>
        <strain evidence="2 3">MCCC 1K00696</strain>
    </source>
</reference>
<dbReference type="RefSeq" id="WP_340935057.1">
    <property type="nucleotide sequence ID" value="NZ_CP150496.1"/>
</dbReference>
<name>A0ABZ2TUW7_9FLAO</name>
<evidence type="ECO:0000256" key="1">
    <source>
        <dbReference type="SAM" id="Coils"/>
    </source>
</evidence>
<keyword evidence="3" id="KW-1185">Reference proteome</keyword>
<keyword evidence="1" id="KW-0175">Coiled coil</keyword>
<organism evidence="2 3">
    <name type="scientific">Polaribacter marinaquae</name>
    <dbReference type="NCBI Taxonomy" id="1642819"/>
    <lineage>
        <taxon>Bacteria</taxon>
        <taxon>Pseudomonadati</taxon>
        <taxon>Bacteroidota</taxon>
        <taxon>Flavobacteriia</taxon>
        <taxon>Flavobacteriales</taxon>
        <taxon>Flavobacteriaceae</taxon>
    </lineage>
</organism>
<gene>
    <name evidence="2" type="ORF">WG950_06680</name>
</gene>
<feature type="coiled-coil region" evidence="1">
    <location>
        <begin position="7"/>
        <end position="34"/>
    </location>
</feature>
<evidence type="ECO:0000313" key="2">
    <source>
        <dbReference type="EMBL" id="WYW56925.1"/>
    </source>
</evidence>